<protein>
    <submittedName>
        <fullName evidence="6">Small GTPase superfamily, ARF type</fullName>
    </submittedName>
</protein>
<keyword evidence="5" id="KW-0732">Signal</keyword>
<keyword evidence="7" id="KW-1185">Reference proteome</keyword>
<feature type="binding site" evidence="3">
    <location>
        <position position="65"/>
    </location>
    <ligand>
        <name>GTP</name>
        <dbReference type="ChEBI" id="CHEBI:37565"/>
    </ligand>
</feature>
<feature type="signal peptide" evidence="5">
    <location>
        <begin position="1"/>
        <end position="20"/>
    </location>
</feature>
<dbReference type="Proteomes" id="UP000265618">
    <property type="component" value="Unassembled WGS sequence"/>
</dbReference>
<dbReference type="GO" id="GO:0005525">
    <property type="term" value="F:GTP binding"/>
    <property type="evidence" value="ECO:0007669"/>
    <property type="project" value="UniProtKB-KW"/>
</dbReference>
<feature type="binding site" evidence="3">
    <location>
        <begin position="166"/>
        <end position="169"/>
    </location>
    <ligand>
        <name>GTP</name>
        <dbReference type="ChEBI" id="CHEBI:37565"/>
    </ligand>
</feature>
<dbReference type="InterPro" id="IPR027417">
    <property type="entry name" value="P-loop_NTPase"/>
</dbReference>
<dbReference type="InterPro" id="IPR006689">
    <property type="entry name" value="Small_GTPase_ARF/SAR"/>
</dbReference>
<name>A0A9K3GGX0_9EUKA</name>
<dbReference type="EMBL" id="BDIP01001112">
    <property type="protein sequence ID" value="GIQ83609.1"/>
    <property type="molecule type" value="Genomic_DNA"/>
</dbReference>
<dbReference type="CDD" id="cd00878">
    <property type="entry name" value="Arf_Arl"/>
    <property type="match status" value="1"/>
</dbReference>
<evidence type="ECO:0000313" key="7">
    <source>
        <dbReference type="Proteomes" id="UP000265618"/>
    </source>
</evidence>
<gene>
    <name evidence="6" type="ORF">KIPB_004959</name>
</gene>
<dbReference type="GO" id="GO:0003924">
    <property type="term" value="F:GTPase activity"/>
    <property type="evidence" value="ECO:0007669"/>
    <property type="project" value="InterPro"/>
</dbReference>
<evidence type="ECO:0000256" key="1">
    <source>
        <dbReference type="ARBA" id="ARBA00022741"/>
    </source>
</evidence>
<dbReference type="SUPFAM" id="SSF52540">
    <property type="entry name" value="P-loop containing nucleoside triphosphate hydrolases"/>
    <property type="match status" value="1"/>
</dbReference>
<dbReference type="InterPro" id="IPR024156">
    <property type="entry name" value="Small_GTPase_ARF"/>
</dbReference>
<comment type="caution">
    <text evidence="6">The sequence shown here is derived from an EMBL/GenBank/DDBJ whole genome shotgun (WGS) entry which is preliminary data.</text>
</comment>
<evidence type="ECO:0000313" key="6">
    <source>
        <dbReference type="EMBL" id="GIQ83609.1"/>
    </source>
</evidence>
<evidence type="ECO:0000256" key="2">
    <source>
        <dbReference type="ARBA" id="ARBA00023134"/>
    </source>
</evidence>
<keyword evidence="2 3" id="KW-0342">GTP-binding</keyword>
<dbReference type="Gene3D" id="3.40.50.300">
    <property type="entry name" value="P-loop containing nucleotide triphosphate hydrolases"/>
    <property type="match status" value="2"/>
</dbReference>
<dbReference type="PROSITE" id="PS51417">
    <property type="entry name" value="ARF"/>
    <property type="match status" value="1"/>
</dbReference>
<feature type="chain" id="PRO_5039949150" evidence="5">
    <location>
        <begin position="21"/>
        <end position="220"/>
    </location>
</feature>
<proteinExistence type="predicted"/>
<feature type="region of interest" description="Disordered" evidence="4">
    <location>
        <begin position="94"/>
        <end position="132"/>
    </location>
</feature>
<dbReference type="OrthoDB" id="2011769at2759"/>
<evidence type="ECO:0000256" key="3">
    <source>
        <dbReference type="PIRSR" id="PIRSR606689-1"/>
    </source>
</evidence>
<dbReference type="AlphaFoldDB" id="A0A9K3GGX0"/>
<dbReference type="PANTHER" id="PTHR11711">
    <property type="entry name" value="ADP RIBOSYLATION FACTOR-RELATED"/>
    <property type="match status" value="1"/>
</dbReference>
<accession>A0A9K3GGX0</accession>
<organism evidence="6 7">
    <name type="scientific">Kipferlia bialata</name>
    <dbReference type="NCBI Taxonomy" id="797122"/>
    <lineage>
        <taxon>Eukaryota</taxon>
        <taxon>Metamonada</taxon>
        <taxon>Carpediemonas-like organisms</taxon>
        <taxon>Kipferlia</taxon>
    </lineage>
</organism>
<dbReference type="SMART" id="SM00177">
    <property type="entry name" value="ARF"/>
    <property type="match status" value="1"/>
</dbReference>
<keyword evidence="1 3" id="KW-0547">Nucleotide-binding</keyword>
<reference evidence="6 7" key="1">
    <citation type="journal article" date="2018" name="PLoS ONE">
        <title>The draft genome of Kipferlia bialata reveals reductive genome evolution in fornicate parasites.</title>
        <authorList>
            <person name="Tanifuji G."/>
            <person name="Takabayashi S."/>
            <person name="Kume K."/>
            <person name="Takagi M."/>
            <person name="Nakayama T."/>
            <person name="Kamikawa R."/>
            <person name="Inagaki Y."/>
            <person name="Hashimoto T."/>
        </authorList>
    </citation>
    <scope>NUCLEOTIDE SEQUENCE [LARGE SCALE GENOMIC DNA]</scope>
    <source>
        <strain evidence="6">NY0173</strain>
    </source>
</reference>
<evidence type="ECO:0000256" key="5">
    <source>
        <dbReference type="SAM" id="SignalP"/>
    </source>
</evidence>
<sequence>MSIRLLPTLVVLLTAGFVLSQVATPQPLTYLDIVQPSSDADAALGHSMAANDRSGTGHPVWDVGGQDTIRPLWRHYYKDSSAIIFVVDSNDRDPSRKEEAARELRERERDRDRERQRDRERDPSRKEEAARELRYAYTEEPELRNINTNLMEEPELRGACVLVLANKQDLPNAMSTQEVSDMLKLSDINDRPWFIQACCAIRGDGLYQGLDFLTTNLAKK</sequence>
<dbReference type="Pfam" id="PF00025">
    <property type="entry name" value="Arf"/>
    <property type="match status" value="2"/>
</dbReference>
<evidence type="ECO:0000256" key="4">
    <source>
        <dbReference type="SAM" id="MobiDB-lite"/>
    </source>
</evidence>